<gene>
    <name evidence="1" type="ORF">SPPYR_2921</name>
</gene>
<organism evidence="1">
    <name type="scientific">uncultured Sphingopyxis sp</name>
    <dbReference type="NCBI Taxonomy" id="310581"/>
    <lineage>
        <taxon>Bacteria</taxon>
        <taxon>Pseudomonadati</taxon>
        <taxon>Pseudomonadota</taxon>
        <taxon>Alphaproteobacteria</taxon>
        <taxon>Sphingomonadales</taxon>
        <taxon>Sphingomonadaceae</taxon>
        <taxon>Sphingopyxis</taxon>
        <taxon>environmental samples</taxon>
    </lineage>
</organism>
<protein>
    <submittedName>
        <fullName evidence="1">Uncharacterized protein</fullName>
    </submittedName>
</protein>
<sequence length="127" mass="14212">MGLDAQTLCRTYDEASFGTIRDIVTNVAVRFAEADLIEAPLRLAEMWEIGRSYFLYLAQIYQTPIVLCLHLPGRAARPGVPHLHGLALGRTCLPSGWSLFSKLATDEARAIIDESWAEHREGMRLVE</sequence>
<evidence type="ECO:0000313" key="1">
    <source>
        <dbReference type="EMBL" id="SBV34041.1"/>
    </source>
</evidence>
<dbReference type="EMBL" id="LT598653">
    <property type="protein sequence ID" value="SBV34041.1"/>
    <property type="molecule type" value="Genomic_DNA"/>
</dbReference>
<dbReference type="KEGG" id="sphu:SPPYR_2921"/>
<dbReference type="RefSeq" id="WP_295320537.1">
    <property type="nucleotide sequence ID" value="NZ_LT598653.1"/>
</dbReference>
<name>A0A1Y5PVL6_9SPHN</name>
<reference evidence="1" key="1">
    <citation type="submission" date="2016-03" db="EMBL/GenBank/DDBJ databases">
        <authorList>
            <person name="Ploux O."/>
        </authorList>
    </citation>
    <scope>NUCLEOTIDE SEQUENCE</scope>
    <source>
        <strain evidence="1">UC10</strain>
    </source>
</reference>
<proteinExistence type="predicted"/>
<accession>A0A1Y5PVL6</accession>
<dbReference type="AlphaFoldDB" id="A0A1Y5PVL6"/>